<sequence>MKLSRLLYLALACFFAGSSLQAQDIHFSQFYASPLNLNPATTGVLSCDMRFSAIYRNQWASALGNKAFSTFSAGMETRFDVGKNDYWGLGVNLWADKAGTSSFSNVHGSVSASYIKRLGGRRSNNMYLVAGGAVGFSQRSIETLGLQFGEQWDGDTYNGANSSGENLANWNNNITNLDVRAGLFWWMALDKKDKSNVFAGIAFDHLTQSNIAFIENGFDPLYMKTTVHIGGDFRIKRRLAVVPNMIMLFQGPSTEVNFGAMVRFDYSKRAYSNQAFEIGPMFRLVQSRTGQIASDAAIIAARMRYGSSTFGLSYDLNISALRPATNSNGAFEVSYVYTLCGVRSRKMGCPTF</sequence>
<organism evidence="2 3">
    <name type="scientific">Saprospira grandis (strain Lewin)</name>
    <dbReference type="NCBI Taxonomy" id="984262"/>
    <lineage>
        <taxon>Bacteria</taxon>
        <taxon>Pseudomonadati</taxon>
        <taxon>Bacteroidota</taxon>
        <taxon>Saprospiria</taxon>
        <taxon>Saprospirales</taxon>
        <taxon>Saprospiraceae</taxon>
        <taxon>Saprospira</taxon>
    </lineage>
</organism>
<proteinExistence type="predicted"/>
<protein>
    <submittedName>
        <fullName evidence="2">Membrane protein</fullName>
    </submittedName>
</protein>
<feature type="signal peptide" evidence="1">
    <location>
        <begin position="1"/>
        <end position="22"/>
    </location>
</feature>
<evidence type="ECO:0000256" key="1">
    <source>
        <dbReference type="SAM" id="SignalP"/>
    </source>
</evidence>
<dbReference type="TCDB" id="9.B.172.1.4">
    <property type="family name" value="the duf3308 putative porin (duf3308) family"/>
</dbReference>
<dbReference type="HOGENOM" id="CLU_068235_1_0_10"/>
<dbReference type="InterPro" id="IPR019861">
    <property type="entry name" value="PorP/SprF_Bacteroidetes"/>
</dbReference>
<name>H6L3M2_SAPGL</name>
<dbReference type="AlphaFoldDB" id="H6L3M2"/>
<reference evidence="2 3" key="1">
    <citation type="journal article" date="2012" name="Stand. Genomic Sci.">
        <title>Complete genome sequencing and analysis of Saprospira grandis str. Lewin, a predatory marine bacterium.</title>
        <authorList>
            <person name="Saw J.H."/>
            <person name="Yuryev A."/>
            <person name="Kanbe M."/>
            <person name="Hou S."/>
            <person name="Young A.G."/>
            <person name="Aizawa S."/>
            <person name="Alam M."/>
        </authorList>
    </citation>
    <scope>NUCLEOTIDE SEQUENCE [LARGE SCALE GENOMIC DNA]</scope>
    <source>
        <strain evidence="2 3">Lewin</strain>
    </source>
</reference>
<feature type="chain" id="PRO_5003603895" evidence="1">
    <location>
        <begin position="23"/>
        <end position="352"/>
    </location>
</feature>
<accession>H6L3M2</accession>
<dbReference type="KEGG" id="sgn:SGRA_2241"/>
<dbReference type="EMBL" id="CP002831">
    <property type="protein sequence ID" value="AFC24970.1"/>
    <property type="molecule type" value="Genomic_DNA"/>
</dbReference>
<dbReference type="STRING" id="984262.SGRA_2241"/>
<dbReference type="Proteomes" id="UP000007519">
    <property type="component" value="Chromosome"/>
</dbReference>
<keyword evidence="3" id="KW-1185">Reference proteome</keyword>
<dbReference type="Pfam" id="PF11751">
    <property type="entry name" value="PorP_SprF"/>
    <property type="match status" value="1"/>
</dbReference>
<evidence type="ECO:0000313" key="3">
    <source>
        <dbReference type="Proteomes" id="UP000007519"/>
    </source>
</evidence>
<dbReference type="eggNOG" id="COG2067">
    <property type="taxonomic scope" value="Bacteria"/>
</dbReference>
<dbReference type="NCBIfam" id="TIGR03519">
    <property type="entry name" value="T9SS_PorP_fam"/>
    <property type="match status" value="1"/>
</dbReference>
<gene>
    <name evidence="2" type="ordered locus">SGRA_2241</name>
</gene>
<keyword evidence="1" id="KW-0732">Signal</keyword>
<evidence type="ECO:0000313" key="2">
    <source>
        <dbReference type="EMBL" id="AFC24970.1"/>
    </source>
</evidence>
<dbReference type="RefSeq" id="WP_015692585.1">
    <property type="nucleotide sequence ID" value="NC_016940.1"/>
</dbReference>
<dbReference type="OrthoDB" id="1186563at2"/>